<protein>
    <submittedName>
        <fullName evidence="1">BREX system P-loop protein BrxC</fullName>
    </submittedName>
</protein>
<dbReference type="InterPro" id="IPR047679">
    <property type="entry name" value="BREX_BrxC"/>
</dbReference>
<gene>
    <name evidence="1" type="primary">brxC</name>
    <name evidence="1" type="ORF">NATSA_09860</name>
</gene>
<keyword evidence="2" id="KW-1185">Reference proteome</keyword>
<dbReference type="EMBL" id="JAFIDN010000007">
    <property type="protein sequence ID" value="MBP3192966.1"/>
    <property type="molecule type" value="Genomic_DNA"/>
</dbReference>
<reference evidence="1" key="1">
    <citation type="submission" date="2021-02" db="EMBL/GenBank/DDBJ databases">
        <title>Natronogracilivirga saccharolytica gen. nov. sp. nov. a new anaerobic, haloalkiliphilic carbohydrate-fermenting bacterium from soda lake and proposing of Cyclonatronumiaceae fam. nov. in the phylum Balneolaeota.</title>
        <authorList>
            <person name="Zhilina T.N."/>
            <person name="Sorokin D.Y."/>
            <person name="Zavarzina D.G."/>
            <person name="Toshchakov S.V."/>
            <person name="Kublanov I.V."/>
        </authorList>
    </citation>
    <scope>NUCLEOTIDE SEQUENCE</scope>
    <source>
        <strain evidence="1">Z-1702</strain>
    </source>
</reference>
<evidence type="ECO:0000313" key="2">
    <source>
        <dbReference type="Proteomes" id="UP000673975"/>
    </source>
</evidence>
<comment type="caution">
    <text evidence="1">The sequence shown here is derived from an EMBL/GenBank/DDBJ whole genome shotgun (WGS) entry which is preliminary data.</text>
</comment>
<organism evidence="1 2">
    <name type="scientific">Natronogracilivirga saccharolytica</name>
    <dbReference type="NCBI Taxonomy" id="2812953"/>
    <lineage>
        <taxon>Bacteria</taxon>
        <taxon>Pseudomonadati</taxon>
        <taxon>Balneolota</taxon>
        <taxon>Balneolia</taxon>
        <taxon>Balneolales</taxon>
        <taxon>Cyclonatronaceae</taxon>
        <taxon>Natronogracilivirga</taxon>
    </lineage>
</organism>
<accession>A0A8J7UTV4</accession>
<dbReference type="AlphaFoldDB" id="A0A8J7UTV4"/>
<dbReference type="NCBIfam" id="NF033441">
    <property type="entry name" value="BREX_BrxC"/>
    <property type="match status" value="1"/>
</dbReference>
<proteinExistence type="predicted"/>
<dbReference type="Proteomes" id="UP000673975">
    <property type="component" value="Unassembled WGS sequence"/>
</dbReference>
<name>A0A8J7UTV4_9BACT</name>
<evidence type="ECO:0000313" key="1">
    <source>
        <dbReference type="EMBL" id="MBP3192966.1"/>
    </source>
</evidence>
<dbReference type="RefSeq" id="WP_210512160.1">
    <property type="nucleotide sequence ID" value="NZ_JAFIDN010000007.1"/>
</dbReference>
<sequence>MKNKDLFVLNPEENNLINDGVAQLNTSSKDKDGQQIIRHEIRTFVCEGEYESGLRRILQTYLRHFDQPKQPAAWVSGFFGSGKSHLVKMLSFFWENFSFDDGTTARELKPLPNDLQEQFVELSRLQKQHGSIVMRGLLSEYPAKQVHYSFLQLMLSNLQLPSKLHQFRFWYWCRAEGILDGLISHIESAGKKFENELNNLYVSKHIPAAIMKLMPDYAESEAQVREQIGRNFPRVENLSREEFLFTIKSQILPMYSESLPCILVTLDEVQQFIASDEDKSHQVQLLAEDLCENFSGRLLLVGTGQNALTDTPILQKLNERFTVKVPLSDKDVETVTRKTVLEKKSSETPKIESTLNSSLGEVSRLLEGSDFGFTNEDKKTLVADYPILPSTRKFWKRVLQAIDVAGTSGQLRSQLRIVDESIKSVADRNLGEVIPADFIFEQKKQQLIQNALLLNEQSNIMESLAASGGDDALKARILAVAFLIDLLPRDTNSFQLKADTRTIADLLIDSIKEPSDTFRTKIENLIEDLVQKDKYLIPLDDEFKLQTRVGAEWEKEFTTQASKFRNDEQRLYEVRMTRIRSFLEDKLRSVYMLHGDSKQRREHILHTGQEKPRIQSRLNLWIRDGWLENEDALLEEVRAEGTDQAIGYLFIKRSRDHELMREIVKMLAAQATLAEKGVPSTPDGELARKSMETRKKMAEQQVLSLTETVCQDIRVYLAGGALQDGGDLISNIRQALTSLASRQFPEFRKADYPGWDKALRKAANNDTQALSAIGYKKDPKEHPMTADLMKAIGFSGKAGKEIRETFTNSPYGWSQDAIDAMLISLKLAGNLSTNESNLNQRSIAQAVFKVEAMTLSGTQKVQIRNLFSKAGVHCKPGNELKCSVDYLRMLDNLARNIAGEPPRPETVDSEIITELLNLEGNERLLAIHEQADTLQSRYEQWTREAATVRDRLPSWELLLRLNHFAEDAPEINEIRSEISAIKDQRMLLWEPDPIQTPLSKLADHLRSSLNEYKKRYNQVYKQQMGELQQNEYFSKLTPEQKHQILSKHKLLKEAEITAETAKELLRELNHASLDAWSDKVAALPSKFQQALEEAIELSAPQAESYSLPRRTIRSEADLEKYLDDVRGSIKDLLTEGEVILK</sequence>